<evidence type="ECO:0000313" key="3">
    <source>
        <dbReference type="Proteomes" id="UP000253687"/>
    </source>
</evidence>
<proteinExistence type="predicted"/>
<dbReference type="EMBL" id="KJ778787">
    <property type="protein sequence ID" value="AIG62617.1"/>
    <property type="molecule type" value="Genomic_DNA"/>
</dbReference>
<dbReference type="InterPro" id="IPR011122">
    <property type="entry name" value="WavE"/>
</dbReference>
<dbReference type="Pfam" id="PF07507">
    <property type="entry name" value="WavE"/>
    <property type="match status" value="1"/>
</dbReference>
<name>A0A0B4N482_ECOLX</name>
<evidence type="ECO:0000313" key="1">
    <source>
        <dbReference type="EMBL" id="AIG62617.1"/>
    </source>
</evidence>
<reference evidence="1" key="1">
    <citation type="journal article" date="2016" name="PLoS ONE">
        <title>Comparison of O-Antigen Gene Clusters of All O-Serogroups of Escherichia coli and Proposal for Adopting a New Nomenclature for O-Typing.</title>
        <authorList>
            <person name="DebRoy C."/>
            <person name="Fratamico P.M."/>
            <person name="Yan X."/>
            <person name="Baranzoni G."/>
            <person name="Liu Y."/>
            <person name="Needleman D.S."/>
            <person name="Tebbs R."/>
            <person name="O'Connell C.D."/>
            <person name="Allred A."/>
            <person name="Swimley M."/>
            <person name="Mwangi M."/>
            <person name="Kapur V."/>
            <person name="Raygoza Garay J.A."/>
            <person name="Roberts E.L."/>
            <person name="Katani R."/>
        </authorList>
    </citation>
    <scope>NUCLEOTIDE SEQUENCE</scope>
    <source>
        <strain evidence="1">E 38</strain>
    </source>
</reference>
<dbReference type="AlphaFoldDB" id="A0A0B4N482"/>
<reference evidence="2 3" key="2">
    <citation type="submission" date="2018-07" db="EMBL/GenBank/DDBJ databases">
        <title>Whole Genome Sequence Analysis of Avian Pathogenic E. coli - An Australian Perspective.</title>
        <authorList>
            <person name="Cummins M.L."/>
            <person name="Reid C.J."/>
            <person name="Roy Chowdhury P."/>
            <person name="Bushell R."/>
            <person name="Esbert N."/>
            <person name="Tivendale K.A."/>
            <person name="Noormohammadi A.H."/>
            <person name="Islam S."/>
            <person name="Marenda M.S."/>
            <person name="Browning G.F."/>
            <person name="Markham P.F."/>
            <person name="Djordjevic S.P."/>
        </authorList>
    </citation>
    <scope>NUCLEOTIDE SEQUENCE [LARGE SCALE GENOMIC DNA]</scope>
    <source>
        <strain evidence="2 3">AVC211</strain>
    </source>
</reference>
<protein>
    <submittedName>
        <fullName evidence="1 2">Lipopolysaccharide synthesis</fullName>
    </submittedName>
</protein>
<accession>A0A0B4N482</accession>
<sequence length="319" mass="37801">MMKSENITFVVQGPVRNETKDTLESIRLNFKEAKIILSTWEGSNVKGLSFDDIVFSNDPGPLNIKRGTKIVAQENTNRQIISTYQGLIKVRTPYAVKLRTDTPLRNDNIIKNYIKAQAYGRDYNFSYLEERILVSSINTIDPKSYIQFPYHISDWIYFGKTNDLLKIWDGELIDDNDYFTEQDIKEEISCKRGFEFGRYTAEQLVLYSFLKKNKISEYKHYCDTNNDRVEKVLKVILSNFYCVSPKQMGLCFDKYSDLITPRMNYRSLRSFLGFYFVTINERVWRNYYSQFYKLDTTISEKIEICARRIFIKIMKKRKK</sequence>
<dbReference type="RefSeq" id="WP_050022755.1">
    <property type="nucleotide sequence ID" value="NZ_AP027971.1"/>
</dbReference>
<dbReference type="Proteomes" id="UP000253687">
    <property type="component" value="Unassembled WGS sequence"/>
</dbReference>
<dbReference type="EMBL" id="QOGZ01000004">
    <property type="protein sequence ID" value="RDA41779.1"/>
    <property type="molecule type" value="Genomic_DNA"/>
</dbReference>
<evidence type="ECO:0000313" key="2">
    <source>
        <dbReference type="EMBL" id="RDA41779.1"/>
    </source>
</evidence>
<gene>
    <name evidence="1" type="primary">wavE</name>
    <name evidence="2" type="ORF">DTL43_05005</name>
</gene>
<organism evidence="1">
    <name type="scientific">Escherichia coli</name>
    <dbReference type="NCBI Taxonomy" id="562"/>
    <lineage>
        <taxon>Bacteria</taxon>
        <taxon>Pseudomonadati</taxon>
        <taxon>Pseudomonadota</taxon>
        <taxon>Gammaproteobacteria</taxon>
        <taxon>Enterobacterales</taxon>
        <taxon>Enterobacteriaceae</taxon>
        <taxon>Escherichia</taxon>
    </lineage>
</organism>